<proteinExistence type="predicted"/>
<evidence type="ECO:0000313" key="5">
    <source>
        <dbReference type="EMBL" id="TVU56220.1"/>
    </source>
</evidence>
<dbReference type="RefSeq" id="WP_144657513.1">
    <property type="nucleotide sequence ID" value="NZ_JBIPJZ010000031.1"/>
</dbReference>
<dbReference type="CDD" id="cd03814">
    <property type="entry name" value="GT4-like"/>
    <property type="match status" value="1"/>
</dbReference>
<dbReference type="InterPro" id="IPR050194">
    <property type="entry name" value="Glycosyltransferase_grp1"/>
</dbReference>
<gene>
    <name evidence="5" type="ORF">FQK23_09555</name>
</gene>
<sequence>MRIAIVTEVFLPKIDGVVTRLTRTLDQLAAMGHEVRIFATGKAPDSYAGFEVTRIPSLSLWVYPEIKFGLPSWKFFKEIRDFDPDVIHAVNPIWTAALGVFAAQRDAVPLVASFHTNVPEYVDALGIGWTRPLTEAALKYLHNQAAVNLCTSGPMVDKARTMGIRNVQLWPKAVDTQTYHPDRATAQMRERLTGGNPDTPLVTYIGRVSKEKDLERLDHVMQLVRAQLSDARLAIIGDGPALEELKASFDPAHTVFTGYLSGEELAAAFAVGDVFLFPSATETLGLVALESFASGVPVVGTNAGGIPFVIEEGVTGHLIAPDADDEAWARATVGLLEDPARRETMGAAARREAEKYSWVESTQALLHAYEEAIEHPFRRDEKRVKEH</sequence>
<evidence type="ECO:0000313" key="6">
    <source>
        <dbReference type="Proteomes" id="UP000320531"/>
    </source>
</evidence>
<dbReference type="Proteomes" id="UP000320531">
    <property type="component" value="Unassembled WGS sequence"/>
</dbReference>
<evidence type="ECO:0000259" key="4">
    <source>
        <dbReference type="Pfam" id="PF13439"/>
    </source>
</evidence>
<name>A0A558GH71_9CORY</name>
<dbReference type="InterPro" id="IPR028098">
    <property type="entry name" value="Glyco_trans_4-like_N"/>
</dbReference>
<keyword evidence="2 5" id="KW-0808">Transferase</keyword>
<dbReference type="Pfam" id="PF00534">
    <property type="entry name" value="Glycos_transf_1"/>
    <property type="match status" value="1"/>
</dbReference>
<accession>A0A558GH71</accession>
<dbReference type="AlphaFoldDB" id="A0A558GH71"/>
<evidence type="ECO:0000256" key="1">
    <source>
        <dbReference type="ARBA" id="ARBA00022676"/>
    </source>
</evidence>
<comment type="caution">
    <text evidence="5">The sequence shown here is derived from an EMBL/GenBank/DDBJ whole genome shotgun (WGS) entry which is preliminary data.</text>
</comment>
<dbReference type="Gene3D" id="3.40.50.2000">
    <property type="entry name" value="Glycogen Phosphorylase B"/>
    <property type="match status" value="2"/>
</dbReference>
<evidence type="ECO:0000259" key="3">
    <source>
        <dbReference type="Pfam" id="PF00534"/>
    </source>
</evidence>
<dbReference type="GO" id="GO:1901137">
    <property type="term" value="P:carbohydrate derivative biosynthetic process"/>
    <property type="evidence" value="ECO:0007669"/>
    <property type="project" value="UniProtKB-ARBA"/>
</dbReference>
<reference evidence="5 6" key="1">
    <citation type="submission" date="2019-07" db="EMBL/GenBank/DDBJ databases">
        <title>Draft genome of C. aurimucosum strain 14-2523.</title>
        <authorList>
            <person name="Pacheco L.G.C."/>
            <person name="Aguiar E.R.G.R."/>
            <person name="Navas J."/>
            <person name="Santos C.S."/>
            <person name="Rocha D.J.P.G."/>
        </authorList>
    </citation>
    <scope>NUCLEOTIDE SEQUENCE [LARGE SCALE GENOMIC DNA]</scope>
    <source>
        <strain evidence="5 6">14-2523</strain>
    </source>
</reference>
<keyword evidence="1" id="KW-0328">Glycosyltransferase</keyword>
<dbReference type="SUPFAM" id="SSF53756">
    <property type="entry name" value="UDP-Glycosyltransferase/glycogen phosphorylase"/>
    <property type="match status" value="1"/>
</dbReference>
<dbReference type="Pfam" id="PF13439">
    <property type="entry name" value="Glyco_transf_4"/>
    <property type="match status" value="1"/>
</dbReference>
<dbReference type="EMBL" id="VMTY01000036">
    <property type="protein sequence ID" value="TVU56220.1"/>
    <property type="molecule type" value="Genomic_DNA"/>
</dbReference>
<dbReference type="GO" id="GO:1903509">
    <property type="term" value="P:liposaccharide metabolic process"/>
    <property type="evidence" value="ECO:0007669"/>
    <property type="project" value="UniProtKB-ARBA"/>
</dbReference>
<feature type="domain" description="Glycosyl transferase family 1" evidence="3">
    <location>
        <begin position="196"/>
        <end position="351"/>
    </location>
</feature>
<feature type="domain" description="Glycosyltransferase subfamily 4-like N-terminal" evidence="4">
    <location>
        <begin position="15"/>
        <end position="177"/>
    </location>
</feature>
<dbReference type="InterPro" id="IPR001296">
    <property type="entry name" value="Glyco_trans_1"/>
</dbReference>
<dbReference type="PANTHER" id="PTHR45947:SF3">
    <property type="entry name" value="SULFOQUINOVOSYL TRANSFERASE SQD2"/>
    <property type="match status" value="1"/>
</dbReference>
<dbReference type="PANTHER" id="PTHR45947">
    <property type="entry name" value="SULFOQUINOVOSYL TRANSFERASE SQD2"/>
    <property type="match status" value="1"/>
</dbReference>
<protein>
    <submittedName>
        <fullName evidence="5">Glycosyltransferase family 1 protein</fullName>
    </submittedName>
</protein>
<evidence type="ECO:0000256" key="2">
    <source>
        <dbReference type="ARBA" id="ARBA00022679"/>
    </source>
</evidence>
<dbReference type="GO" id="GO:0016757">
    <property type="term" value="F:glycosyltransferase activity"/>
    <property type="evidence" value="ECO:0007669"/>
    <property type="project" value="UniProtKB-KW"/>
</dbReference>
<organism evidence="5 6">
    <name type="scientific">Corynebacterium aurimucosum</name>
    <dbReference type="NCBI Taxonomy" id="169292"/>
    <lineage>
        <taxon>Bacteria</taxon>
        <taxon>Bacillati</taxon>
        <taxon>Actinomycetota</taxon>
        <taxon>Actinomycetes</taxon>
        <taxon>Mycobacteriales</taxon>
        <taxon>Corynebacteriaceae</taxon>
        <taxon>Corynebacterium</taxon>
    </lineage>
</organism>